<dbReference type="InterPro" id="IPR043737">
    <property type="entry name" value="DUF5682"/>
</dbReference>
<evidence type="ECO:0000256" key="1">
    <source>
        <dbReference type="SAM" id="MobiDB-lite"/>
    </source>
</evidence>
<dbReference type="AlphaFoldDB" id="A0A066RSF0"/>
<dbReference type="STRING" id="1654360.EA58_17635"/>
<evidence type="ECO:0008006" key="4">
    <source>
        <dbReference type="Google" id="ProtNLM"/>
    </source>
</evidence>
<accession>A0A066RSF0</accession>
<sequence length="822" mass="92438">MAESSGLQTCLTALRADPQLIWAPVRHHSPMCSWQLGRLFRQHQPDVVLIEGPHDASFLIPFLQDDQTQLPLAIYSYLRESTSPETTPPKTASERVASAEPAPDADEPAATRQLKASRVFIPFAEMSPEWQAIQLAKQAQVPCQFIDLPYAARMPGAAADTERDQLLYDNRKLEEGEYLSALLAESDCDDFDQWWDRHFESAGEASPNEFFSQMHHFCLLMRNLSVDSDPETLQREQFMAQQIRPYLTEGKRVLVVCGGYHCLGIAHFLASDDLSPKPIPEPISVPAPQPLPEHWESGSHLIPYALSRFSKKHGYPAGLTDCGYYQQLWQRLSRQPGPLPEDFTRRYHTDLTTGFMTFLQQKNYPVALPQLTDALVMSQQLANLRGIPAGRSELRESLTATLLKSHQPSDTFFRQWLDDYFDVTAIGHVPPGLPVAPLIQDFRLLTTQLGLPTNFQAGAVKKDLSIYRKPKHRAVSQFLHRLRFLTIPYARLMAGPDVSDPASLHLVRERWQCQWQTETDAALIESSHLGASIVDAARNKLQVAFEQDDPGSIDMVSLLLQAMQMGIQQWLRPIFHRVQQLLEQETNLSALHQSLQILLTCCHGGGIFSTVSTDDLAGLIRHTFIRLCARLPRIDNSYATEASAGWIADLSFMTRQYPTLCPATYFMDAIEACYRLSDSAGLIGACAGVLIRHDQLTDSLEDCLAQAFSRQHSEPEAVGDFLSGLLTTNKSQLLQPDPMLSALNHQLSQLDETSFLTCLPALRRAFTQLTPREVAEFSQICIWETHLNLPAQIPAVSQDTLLAAQQLREQWRTSQIHWGMNK</sequence>
<protein>
    <recommendedName>
        <fullName evidence="4">4-aminobutyrate aminotransferase</fullName>
    </recommendedName>
</protein>
<evidence type="ECO:0000313" key="3">
    <source>
        <dbReference type="Proteomes" id="UP000027192"/>
    </source>
</evidence>
<dbReference type="Proteomes" id="UP000027192">
    <property type="component" value="Unassembled WGS sequence"/>
</dbReference>
<feature type="compositionally biased region" description="Low complexity" evidence="1">
    <location>
        <begin position="81"/>
        <end position="91"/>
    </location>
</feature>
<name>A0A066RSF0_9GAMM</name>
<feature type="region of interest" description="Disordered" evidence="1">
    <location>
        <begin position="81"/>
        <end position="111"/>
    </location>
</feature>
<organism evidence="2 3">
    <name type="scientific">Photobacterium galatheae</name>
    <dbReference type="NCBI Taxonomy" id="1654360"/>
    <lineage>
        <taxon>Bacteria</taxon>
        <taxon>Pseudomonadati</taxon>
        <taxon>Pseudomonadota</taxon>
        <taxon>Gammaproteobacteria</taxon>
        <taxon>Vibrionales</taxon>
        <taxon>Vibrionaceae</taxon>
        <taxon>Photobacterium</taxon>
    </lineage>
</organism>
<dbReference type="RefSeq" id="WP_036755461.1">
    <property type="nucleotide sequence ID" value="NZ_JAGSGC010000014.1"/>
</dbReference>
<evidence type="ECO:0000313" key="2">
    <source>
        <dbReference type="EMBL" id="KDM90318.1"/>
    </source>
</evidence>
<gene>
    <name evidence="2" type="ORF">EA58_17635</name>
</gene>
<dbReference type="Pfam" id="PF18934">
    <property type="entry name" value="DUF5682"/>
    <property type="match status" value="1"/>
</dbReference>
<dbReference type="OrthoDB" id="9768066at2"/>
<keyword evidence="3" id="KW-1185">Reference proteome</keyword>
<comment type="caution">
    <text evidence="2">The sequence shown here is derived from an EMBL/GenBank/DDBJ whole genome shotgun (WGS) entry which is preliminary data.</text>
</comment>
<reference evidence="2 3" key="1">
    <citation type="submission" date="2014-04" db="EMBL/GenBank/DDBJ databases">
        <title>Draft genome sequence of Photobacterium halotolerans S2753: a solonamide, ngercheumicin and holomycin producer.</title>
        <authorList>
            <person name="Machado H.R."/>
            <person name="Gram L."/>
        </authorList>
    </citation>
    <scope>NUCLEOTIDE SEQUENCE [LARGE SCALE GENOMIC DNA]</scope>
    <source>
        <strain evidence="2 3">S2753</strain>
    </source>
</reference>
<dbReference type="EMBL" id="JMIB01000034">
    <property type="protein sequence ID" value="KDM90318.1"/>
    <property type="molecule type" value="Genomic_DNA"/>
</dbReference>
<proteinExistence type="predicted"/>